<sequence>MTQMVKDFDWRRPGTFLPVAMAASFKPRAFFAQMENRGDLITPLMFLVWVHLLASLAALVAGFPLSAVAWGLATRLVVDLIFVGLVYTIGHHIMRNPLNAGGFLRVVCYCLGIKLIAVILPFLPAYQDALMVLVYVFFFITLYFGLRAAAGFTFLQSATCVLLSVVGMVLLMSLIGNMTVTVPSQGVAGGGAPSTGAVR</sequence>
<keyword evidence="1" id="KW-1133">Transmembrane helix</keyword>
<reference evidence="3" key="1">
    <citation type="journal article" date="2023" name="Arch. Microbiol.">
        <title>Desulfoferula mesophilus gen. nov. sp. nov., a mesophilic sulfate-reducing bacterium isolated from a brackish lake sediment.</title>
        <authorList>
            <person name="Watanabe T."/>
            <person name="Yabe T."/>
            <person name="Tsuji J.M."/>
            <person name="Fukui M."/>
        </authorList>
    </citation>
    <scope>NUCLEOTIDE SEQUENCE [LARGE SCALE GENOMIC DNA]</scope>
    <source>
        <strain evidence="3">12FAK</strain>
    </source>
</reference>
<gene>
    <name evidence="2" type="ORF">FAK_26450</name>
</gene>
<dbReference type="RefSeq" id="WP_338600163.1">
    <property type="nucleotide sequence ID" value="NZ_AP028679.1"/>
</dbReference>
<dbReference type="EMBL" id="AP028679">
    <property type="protein sequence ID" value="BEQ15579.1"/>
    <property type="molecule type" value="Genomic_DNA"/>
</dbReference>
<evidence type="ECO:0000256" key="1">
    <source>
        <dbReference type="SAM" id="Phobius"/>
    </source>
</evidence>
<keyword evidence="3" id="KW-1185">Reference proteome</keyword>
<dbReference type="AlphaFoldDB" id="A0AAU9ER31"/>
<feature type="transmembrane region" description="Helical" evidence="1">
    <location>
        <begin position="129"/>
        <end position="146"/>
    </location>
</feature>
<keyword evidence="1" id="KW-0472">Membrane</keyword>
<dbReference type="Proteomes" id="UP001366166">
    <property type="component" value="Chromosome"/>
</dbReference>
<feature type="transmembrane region" description="Helical" evidence="1">
    <location>
        <begin position="153"/>
        <end position="175"/>
    </location>
</feature>
<feature type="transmembrane region" description="Helical" evidence="1">
    <location>
        <begin position="67"/>
        <end position="90"/>
    </location>
</feature>
<dbReference type="KEGG" id="dmp:FAK_26450"/>
<organism evidence="2 3">
    <name type="scientific">Desulfoferula mesophila</name>
    <dbReference type="NCBI Taxonomy" id="3058419"/>
    <lineage>
        <taxon>Bacteria</taxon>
        <taxon>Pseudomonadati</taxon>
        <taxon>Thermodesulfobacteriota</taxon>
        <taxon>Desulfarculia</taxon>
        <taxon>Desulfarculales</taxon>
        <taxon>Desulfarculaceae</taxon>
        <taxon>Desulfoferula</taxon>
    </lineage>
</organism>
<accession>A0AAU9ER31</accession>
<name>A0AAU9ER31_9BACT</name>
<keyword evidence="1" id="KW-0812">Transmembrane</keyword>
<protein>
    <recommendedName>
        <fullName evidence="4">Yip1 domain-containing protein</fullName>
    </recommendedName>
</protein>
<evidence type="ECO:0008006" key="4">
    <source>
        <dbReference type="Google" id="ProtNLM"/>
    </source>
</evidence>
<proteinExistence type="predicted"/>
<evidence type="ECO:0000313" key="2">
    <source>
        <dbReference type="EMBL" id="BEQ15579.1"/>
    </source>
</evidence>
<evidence type="ECO:0000313" key="3">
    <source>
        <dbReference type="Proteomes" id="UP001366166"/>
    </source>
</evidence>
<feature type="transmembrane region" description="Helical" evidence="1">
    <location>
        <begin position="102"/>
        <end position="123"/>
    </location>
</feature>
<feature type="transmembrane region" description="Helical" evidence="1">
    <location>
        <begin position="40"/>
        <end position="61"/>
    </location>
</feature>